<keyword evidence="1" id="KW-1133">Transmembrane helix</keyword>
<keyword evidence="1" id="KW-0812">Transmembrane</keyword>
<dbReference type="RefSeq" id="WP_139203734.1">
    <property type="nucleotide sequence ID" value="NZ_FOJN01000001.1"/>
</dbReference>
<feature type="transmembrane region" description="Helical" evidence="1">
    <location>
        <begin position="94"/>
        <end position="115"/>
    </location>
</feature>
<evidence type="ECO:0000313" key="2">
    <source>
        <dbReference type="EMBL" id="SFA40083.1"/>
    </source>
</evidence>
<evidence type="ECO:0008006" key="4">
    <source>
        <dbReference type="Google" id="ProtNLM"/>
    </source>
</evidence>
<dbReference type="Proteomes" id="UP000182054">
    <property type="component" value="Unassembled WGS sequence"/>
</dbReference>
<feature type="transmembrane region" description="Helical" evidence="1">
    <location>
        <begin position="60"/>
        <end position="87"/>
    </location>
</feature>
<dbReference type="GeneID" id="85487771"/>
<reference evidence="2 3" key="1">
    <citation type="submission" date="2016-10" db="EMBL/GenBank/DDBJ databases">
        <authorList>
            <person name="de Groot N.N."/>
        </authorList>
    </citation>
    <scope>NUCLEOTIDE SEQUENCE [LARGE SCALE GENOMIC DNA]</scope>
    <source>
        <strain evidence="2 3">DSM 44908</strain>
    </source>
</reference>
<dbReference type="OrthoDB" id="3389565at2"/>
<feature type="transmembrane region" description="Helical" evidence="1">
    <location>
        <begin position="34"/>
        <end position="54"/>
    </location>
</feature>
<name>A0A1I0SKX7_9NOCA</name>
<keyword evidence="1" id="KW-0472">Membrane</keyword>
<accession>A0A1I0SKX7</accession>
<organism evidence="2 3">
    <name type="scientific">Rhodococcoides kroppenstedtii</name>
    <dbReference type="NCBI Taxonomy" id="293050"/>
    <lineage>
        <taxon>Bacteria</taxon>
        <taxon>Bacillati</taxon>
        <taxon>Actinomycetota</taxon>
        <taxon>Actinomycetes</taxon>
        <taxon>Mycobacteriales</taxon>
        <taxon>Nocardiaceae</taxon>
        <taxon>Rhodococcoides</taxon>
    </lineage>
</organism>
<dbReference type="AlphaFoldDB" id="A0A1I0SKX7"/>
<gene>
    <name evidence="2" type="ORF">SAMN05444374_101437</name>
</gene>
<dbReference type="EMBL" id="FOJN01000001">
    <property type="protein sequence ID" value="SFA40083.1"/>
    <property type="molecule type" value="Genomic_DNA"/>
</dbReference>
<sequence length="205" mass="21445">MGTSPFSHERVYAALTAPPTPAGQRPDAPSWWEASVVVITAVAAAACAVLLYSLTPPAAMIWLLAASGWLLLVLGAVWLVLTIVGWVRFRAWKLSSIAVVVVAATVVLAGMSVPFTVGFAMSRSSLAEVAVDCAAPGGGRIGVYVFEGLEAADGGCLIYVEGGVVDQVGFAYLPDGAPRLGPPAGEQEIGYAELDGDWYTFLRRF</sequence>
<evidence type="ECO:0000256" key="1">
    <source>
        <dbReference type="SAM" id="Phobius"/>
    </source>
</evidence>
<proteinExistence type="predicted"/>
<evidence type="ECO:0000313" key="3">
    <source>
        <dbReference type="Proteomes" id="UP000182054"/>
    </source>
</evidence>
<protein>
    <recommendedName>
        <fullName evidence="4">DUF1109 domain-containing protein</fullName>
    </recommendedName>
</protein>